<evidence type="ECO:0000256" key="1">
    <source>
        <dbReference type="ARBA" id="ARBA00022729"/>
    </source>
</evidence>
<keyword evidence="1 2" id="KW-0732">Signal</keyword>
<gene>
    <name evidence="4" type="ORF">QJ048_18760</name>
</gene>
<reference evidence="4 5" key="1">
    <citation type="submission" date="2023-05" db="EMBL/GenBank/DDBJ databases">
        <title>Genome sequence of Pinibacter sp. MAH-24.</title>
        <authorList>
            <person name="Huq M.A."/>
        </authorList>
    </citation>
    <scope>NUCLEOTIDE SEQUENCE [LARGE SCALE GENOMIC DNA]</scope>
    <source>
        <strain evidence="4 5">MAH-24</strain>
    </source>
</reference>
<evidence type="ECO:0000313" key="4">
    <source>
        <dbReference type="EMBL" id="MDI3321846.1"/>
    </source>
</evidence>
<accession>A0ABT6RHF4</accession>
<sequence>MQKTLMVFASLLTLNLTSFAQSKHEVSLGFGFGTTNEAASTTLNGMTDFFSAIFMVDTYSENVKYSPAWHVGYKTFLTKKQKLAVGATFAYQTGNGDYSYSREKSGDLHRNFYTIAAEADYRYIKKEKFHLYSGLGLGYTFSNETLTPISGAEKKTSSGSFDLQIIGIGARYGSNVGGFVELGFGYKGMICAGFFFRR</sequence>
<organism evidence="4 5">
    <name type="scientific">Pinibacter soli</name>
    <dbReference type="NCBI Taxonomy" id="3044211"/>
    <lineage>
        <taxon>Bacteria</taxon>
        <taxon>Pseudomonadati</taxon>
        <taxon>Bacteroidota</taxon>
        <taxon>Chitinophagia</taxon>
        <taxon>Chitinophagales</taxon>
        <taxon>Chitinophagaceae</taxon>
        <taxon>Pinibacter</taxon>
    </lineage>
</organism>
<proteinExistence type="predicted"/>
<keyword evidence="5" id="KW-1185">Reference proteome</keyword>
<dbReference type="RefSeq" id="WP_282335953.1">
    <property type="nucleotide sequence ID" value="NZ_JASBRG010000007.1"/>
</dbReference>
<evidence type="ECO:0000256" key="2">
    <source>
        <dbReference type="SAM" id="SignalP"/>
    </source>
</evidence>
<dbReference type="Proteomes" id="UP001226434">
    <property type="component" value="Unassembled WGS sequence"/>
</dbReference>
<name>A0ABT6RHF4_9BACT</name>
<dbReference type="InterPro" id="IPR027385">
    <property type="entry name" value="Beta-barrel_OMP"/>
</dbReference>
<feature type="domain" description="Outer membrane protein beta-barrel" evidence="3">
    <location>
        <begin position="7"/>
        <end position="175"/>
    </location>
</feature>
<evidence type="ECO:0000313" key="5">
    <source>
        <dbReference type="Proteomes" id="UP001226434"/>
    </source>
</evidence>
<protein>
    <submittedName>
        <fullName evidence="4">Outer membrane beta-barrel protein</fullName>
    </submittedName>
</protein>
<comment type="caution">
    <text evidence="4">The sequence shown here is derived from an EMBL/GenBank/DDBJ whole genome shotgun (WGS) entry which is preliminary data.</text>
</comment>
<dbReference type="Pfam" id="PF13505">
    <property type="entry name" value="OMP_b-brl"/>
    <property type="match status" value="1"/>
</dbReference>
<feature type="chain" id="PRO_5046665275" evidence="2">
    <location>
        <begin position="21"/>
        <end position="198"/>
    </location>
</feature>
<feature type="signal peptide" evidence="2">
    <location>
        <begin position="1"/>
        <end position="20"/>
    </location>
</feature>
<evidence type="ECO:0000259" key="3">
    <source>
        <dbReference type="Pfam" id="PF13505"/>
    </source>
</evidence>
<dbReference type="EMBL" id="JASBRG010000007">
    <property type="protein sequence ID" value="MDI3321846.1"/>
    <property type="molecule type" value="Genomic_DNA"/>
</dbReference>